<dbReference type="PANTHER" id="PTHR46039:SF5">
    <property type="entry name" value="SUCROSE-PHOSPHATE SYNTHASE 3-RELATED"/>
    <property type="match status" value="1"/>
</dbReference>
<feature type="region of interest" description="Disordered" evidence="10">
    <location>
        <begin position="21"/>
        <end position="42"/>
    </location>
</feature>
<dbReference type="STRING" id="105231.A0A1Y1IM33"/>
<dbReference type="PANTHER" id="PTHR46039">
    <property type="entry name" value="SUCROSE-PHOSPHATE SYNTHASE 3-RELATED"/>
    <property type="match status" value="1"/>
</dbReference>
<dbReference type="InterPro" id="IPR023214">
    <property type="entry name" value="HAD_sf"/>
</dbReference>
<dbReference type="Pfam" id="PF05116">
    <property type="entry name" value="S6PP"/>
    <property type="match status" value="1"/>
</dbReference>
<comment type="function">
    <text evidence="7 9">Plays a role in photosynthetic sucrose synthesis by catalyzing the rate-limiting step of sucrose biosynthesis from UDP-glucose and fructose- 6-phosphate. Involved in the regulation of carbon partitioning in the leaves of plants. May regulate the synthesis of sucrose and therefore play a major role as a limiting factor in the export of photoassimilates out of the leaf. Plays a role for sucrose availability that is essential for plant growth and fiber elongation.</text>
</comment>
<comment type="catalytic activity">
    <reaction evidence="8 9">
        <text>beta-D-fructose 6-phosphate + UDP-alpha-D-glucose = sucrose 6(F)-phosphate + UDP + H(+)</text>
        <dbReference type="Rhea" id="RHEA:22172"/>
        <dbReference type="ChEBI" id="CHEBI:15378"/>
        <dbReference type="ChEBI" id="CHEBI:57634"/>
        <dbReference type="ChEBI" id="CHEBI:57723"/>
        <dbReference type="ChEBI" id="CHEBI:58223"/>
        <dbReference type="ChEBI" id="CHEBI:58885"/>
        <dbReference type="EC" id="2.4.1.14"/>
    </reaction>
</comment>
<feature type="region of interest" description="Disordered" evidence="10">
    <location>
        <begin position="738"/>
        <end position="791"/>
    </location>
</feature>
<feature type="compositionally biased region" description="Acidic residues" evidence="10">
    <location>
        <begin position="249"/>
        <end position="259"/>
    </location>
</feature>
<evidence type="ECO:0000256" key="1">
    <source>
        <dbReference type="ARBA" id="ARBA00005027"/>
    </source>
</evidence>
<dbReference type="EC" id="2.4.1.14" evidence="4 9"/>
<dbReference type="GO" id="GO:0046524">
    <property type="term" value="F:sucrose-phosphate synthase activity"/>
    <property type="evidence" value="ECO:0007669"/>
    <property type="project" value="UniProtKB-UniRule"/>
</dbReference>
<evidence type="ECO:0000256" key="3">
    <source>
        <dbReference type="ARBA" id="ARBA00011774"/>
    </source>
</evidence>
<keyword evidence="6 9" id="KW-0808">Transferase</keyword>
<comment type="pathway">
    <text evidence="1 9">Glycan biosynthesis; sucrose biosynthesis; sucrose from D-fructose 6-phosphate and UDP-alpha-D-glucose: step 1/2.</text>
</comment>
<dbReference type="Gene3D" id="3.40.50.2000">
    <property type="entry name" value="Glycogen Phosphorylase B"/>
    <property type="match status" value="2"/>
</dbReference>
<dbReference type="AlphaFoldDB" id="A0A1Y1IM33"/>
<comment type="similarity">
    <text evidence="2 9">Belongs to the glycosyltransferase 1 family.</text>
</comment>
<evidence type="ECO:0000256" key="7">
    <source>
        <dbReference type="ARBA" id="ARBA00024883"/>
    </source>
</evidence>
<evidence type="ECO:0000313" key="15">
    <source>
        <dbReference type="Proteomes" id="UP000054558"/>
    </source>
</evidence>
<reference evidence="14 15" key="1">
    <citation type="journal article" date="2014" name="Nat. Commun.">
        <title>Klebsormidium flaccidum genome reveals primary factors for plant terrestrial adaptation.</title>
        <authorList>
            <person name="Hori K."/>
            <person name="Maruyama F."/>
            <person name="Fujisawa T."/>
            <person name="Togashi T."/>
            <person name="Yamamoto N."/>
            <person name="Seo M."/>
            <person name="Sato S."/>
            <person name="Yamada T."/>
            <person name="Mori H."/>
            <person name="Tajima N."/>
            <person name="Moriyama T."/>
            <person name="Ikeuchi M."/>
            <person name="Watanabe M."/>
            <person name="Wada H."/>
            <person name="Kobayashi K."/>
            <person name="Saito M."/>
            <person name="Masuda T."/>
            <person name="Sasaki-Sekimoto Y."/>
            <person name="Mashiguchi K."/>
            <person name="Awai K."/>
            <person name="Shimojima M."/>
            <person name="Masuda S."/>
            <person name="Iwai M."/>
            <person name="Nobusawa T."/>
            <person name="Narise T."/>
            <person name="Kondo S."/>
            <person name="Saito H."/>
            <person name="Sato R."/>
            <person name="Murakawa M."/>
            <person name="Ihara Y."/>
            <person name="Oshima-Yamada Y."/>
            <person name="Ohtaka K."/>
            <person name="Satoh M."/>
            <person name="Sonobe K."/>
            <person name="Ishii M."/>
            <person name="Ohtani R."/>
            <person name="Kanamori-Sato M."/>
            <person name="Honoki R."/>
            <person name="Miyazaki D."/>
            <person name="Mochizuki H."/>
            <person name="Umetsu J."/>
            <person name="Higashi K."/>
            <person name="Shibata D."/>
            <person name="Kamiya Y."/>
            <person name="Sato N."/>
            <person name="Nakamura Y."/>
            <person name="Tabata S."/>
            <person name="Ida S."/>
            <person name="Kurokawa K."/>
            <person name="Ohta H."/>
        </authorList>
    </citation>
    <scope>NUCLEOTIDE SEQUENCE [LARGE SCALE GENOMIC DNA]</scope>
    <source>
        <strain evidence="14 15">NIES-2285</strain>
    </source>
</reference>
<dbReference type="Pfam" id="PF00862">
    <property type="entry name" value="GT-B_Sucrose_synth"/>
    <property type="match status" value="1"/>
</dbReference>
<feature type="region of interest" description="Disordered" evidence="10">
    <location>
        <begin position="458"/>
        <end position="477"/>
    </location>
</feature>
<dbReference type="InterPro" id="IPR001296">
    <property type="entry name" value="Glyco_trans_1"/>
</dbReference>
<dbReference type="InterPro" id="IPR006380">
    <property type="entry name" value="SPP-like_dom"/>
</dbReference>
<feature type="compositionally biased region" description="Basic and acidic residues" evidence="10">
    <location>
        <begin position="115"/>
        <end position="131"/>
    </location>
</feature>
<dbReference type="InterPro" id="IPR000368">
    <property type="entry name" value="Sucrose_synth_GT-B1"/>
</dbReference>
<dbReference type="EMBL" id="DF237688">
    <property type="protein sequence ID" value="GAQ91182.1"/>
    <property type="molecule type" value="Genomic_DNA"/>
</dbReference>
<keyword evidence="15" id="KW-1185">Reference proteome</keyword>
<dbReference type="OrthoDB" id="512920at2759"/>
<evidence type="ECO:0000259" key="12">
    <source>
        <dbReference type="Pfam" id="PF00862"/>
    </source>
</evidence>
<evidence type="ECO:0000256" key="8">
    <source>
        <dbReference type="ARBA" id="ARBA00047471"/>
    </source>
</evidence>
<dbReference type="SUPFAM" id="SSF53756">
    <property type="entry name" value="UDP-Glycosyltransferase/glycogen phosphorylase"/>
    <property type="match status" value="1"/>
</dbReference>
<evidence type="ECO:0000256" key="10">
    <source>
        <dbReference type="SAM" id="MobiDB-lite"/>
    </source>
</evidence>
<feature type="domain" description="Glycosyl transferase family 1" evidence="11">
    <location>
        <begin position="488"/>
        <end position="662"/>
    </location>
</feature>
<dbReference type="Gene3D" id="3.40.50.1000">
    <property type="entry name" value="HAD superfamily/HAD-like"/>
    <property type="match status" value="1"/>
</dbReference>
<feature type="domain" description="Sucrose phosphatase-like" evidence="13">
    <location>
        <begin position="948"/>
        <end position="1090"/>
    </location>
</feature>
<feature type="region of interest" description="Disordered" evidence="10">
    <location>
        <begin position="238"/>
        <end position="261"/>
    </location>
</feature>
<gene>
    <name evidence="14" type="ORF">KFL_007390060</name>
</gene>
<evidence type="ECO:0000259" key="13">
    <source>
        <dbReference type="Pfam" id="PF05116"/>
    </source>
</evidence>
<organism evidence="14 15">
    <name type="scientific">Klebsormidium nitens</name>
    <name type="common">Green alga</name>
    <name type="synonym">Ulothrix nitens</name>
    <dbReference type="NCBI Taxonomy" id="105231"/>
    <lineage>
        <taxon>Eukaryota</taxon>
        <taxon>Viridiplantae</taxon>
        <taxon>Streptophyta</taxon>
        <taxon>Klebsormidiophyceae</taxon>
        <taxon>Klebsormidiales</taxon>
        <taxon>Klebsormidiaceae</taxon>
        <taxon>Klebsormidium</taxon>
    </lineage>
</organism>
<evidence type="ECO:0000256" key="6">
    <source>
        <dbReference type="ARBA" id="ARBA00022679"/>
    </source>
</evidence>
<evidence type="ECO:0000256" key="5">
    <source>
        <dbReference type="ARBA" id="ARBA00022676"/>
    </source>
</evidence>
<protein>
    <recommendedName>
        <fullName evidence="4 9">Sucrose-phosphate synthase</fullName>
        <ecNumber evidence="4 9">2.4.1.14</ecNumber>
    </recommendedName>
</protein>
<accession>A0A1Y1IM33</accession>
<evidence type="ECO:0000313" key="14">
    <source>
        <dbReference type="EMBL" id="GAQ91182.1"/>
    </source>
</evidence>
<dbReference type="CDD" id="cd16419">
    <property type="entry name" value="HAD_SPS"/>
    <property type="match status" value="1"/>
</dbReference>
<evidence type="ECO:0000256" key="9">
    <source>
        <dbReference type="RuleBase" id="RU368006"/>
    </source>
</evidence>
<comment type="subunit">
    <text evidence="3 9">Homodimer or homotetramer.</text>
</comment>
<dbReference type="OMA" id="TRMQIVP"/>
<dbReference type="UniPathway" id="UPA00371">
    <property type="reaction ID" value="UER00545"/>
</dbReference>
<feature type="compositionally biased region" description="Basic and acidic residues" evidence="10">
    <location>
        <begin position="30"/>
        <end position="42"/>
    </location>
</feature>
<evidence type="ECO:0000256" key="4">
    <source>
        <dbReference type="ARBA" id="ARBA00012536"/>
    </source>
</evidence>
<dbReference type="InterPro" id="IPR012819">
    <property type="entry name" value="SPS_pln"/>
</dbReference>
<dbReference type="Proteomes" id="UP000054558">
    <property type="component" value="Unassembled WGS sequence"/>
</dbReference>
<feature type="compositionally biased region" description="Acidic residues" evidence="10">
    <location>
        <begin position="132"/>
        <end position="141"/>
    </location>
</feature>
<dbReference type="GO" id="GO:0005986">
    <property type="term" value="P:sucrose biosynthetic process"/>
    <property type="evidence" value="ECO:0007669"/>
    <property type="project" value="UniProtKB-UniRule"/>
</dbReference>
<name>A0A1Y1IM33_KLENI</name>
<feature type="domain" description="Sucrose synthase first GT-B" evidence="12">
    <location>
        <begin position="175"/>
        <end position="448"/>
    </location>
</feature>
<dbReference type="Pfam" id="PF00534">
    <property type="entry name" value="Glycos_transf_1"/>
    <property type="match status" value="1"/>
</dbReference>
<evidence type="ECO:0000256" key="2">
    <source>
        <dbReference type="ARBA" id="ARBA00006530"/>
    </source>
</evidence>
<sequence>MADNDWINGYLEAILDTEGSAVAKQAPQKGKKDSKSEGKEAATKKDSLAVPFFVKQITGFDETDLHRTWMKATAMKNVHERGSRLEYLCWRIWHMTRLKKKVEWEEAQRLARLHMQRESDRAADEADLREDPDTEEDESTVESESYTASEGEAKQLESSASLPVDHEKKEGNLYIVMISLHGLVRGEHMELGRDADTGGQVKYVVEFAKALAELPQVYRVDLLTRQICDPSVDYSYGEPQEMLTSGAPDGEEGGEEGENYGESRGAYIVRIPCGPREKYIRKEELWPFVQEFVDGAIGHVTNMVRVLGEQIGQGEPVWPHVIHGHYADAGDIAALLSGALNVPMVLTGHSLGRNKLEQLLKQGRQSLASIDTTYRIMRRIEAEEFALDAAELVVTSTQQEIIEQWGLYDGYDAKLERVLRMRARKNLPTHGRFMPRMAVIPPGMDFSHVVVQTASKGSSADLAAQADEESPMSPKPDPPIWSEVNRFFSNPHKPMILALARADPKKNLTTLVEAFGENKHLRDTANLTLIMGNRDVIDELSESASNVLTQVLKLIDKYDLYGLVSYPKHHKQPEVPEIYRLAARTKGVFVNPALVEPFGLTLIEAAAYGLPMVATKNGGPVDIQRTLNNGLLIDPHDQEGIADSLLKLVMDRKMWSDCRKNGLQNIHKYSWPNHCRQYLQKVAHCRQRHPKWKAPGLESDPSYRTDSLGPEMSMRDMKLSLDEDNITRTQSGNWRIKSPGEIEKLMRQGSGTPGDRPGKKYPSTNNTGLQGLPEDGDAAPGPQARSTEELGMRMRGRKHLVVVAVDDYDPSGKATGTLAKVLSAGLKAAKTDKTGFAIATALTGPELVALLEGAAIGLKDLDVVIAGSGSELYYPGPLGDGEKGDQLTDSAGTKLYPDLDYNAHVEYRWGGDGLRKAMVNIVAAGSEKGADARKAGGPKPVLSLTEDREHMGHHRLAYKVVDLAQAPSGSELRRRLRTRGLRCHVIYCRGNSTLHLLPVHASRSQALRYLAVRWGIEVSNVIVVAGYAGDADHIELLGGSVCVVLVGGVARPENATKGSAQGSTEEDPAKLPNVVAVDEKKGVDGIVDGLKELKLV</sequence>
<evidence type="ECO:0000259" key="11">
    <source>
        <dbReference type="Pfam" id="PF00534"/>
    </source>
</evidence>
<feature type="region of interest" description="Disordered" evidence="10">
    <location>
        <begin position="115"/>
        <end position="163"/>
    </location>
</feature>
<keyword evidence="5 9" id="KW-0328">Glycosyltransferase</keyword>
<dbReference type="Gene3D" id="3.90.1070.10">
    <property type="match status" value="1"/>
</dbReference>
<dbReference type="NCBIfam" id="TIGR02468">
    <property type="entry name" value="sucrsPsyn_pln"/>
    <property type="match status" value="1"/>
</dbReference>
<proteinExistence type="inferred from homology"/>
<dbReference type="InterPro" id="IPR044161">
    <property type="entry name" value="SPS"/>
</dbReference>
<dbReference type="InterPro" id="IPR035659">
    <property type="entry name" value="SPS_C"/>
</dbReference>